<sequence>MFCQAFPAIEYVFGLLEIMNEMELGRNRYRTRDCLRTPKEFMKIWRELQILNVNCMYNYATIVVPANQWLFSIWCVYCIYGFIKLDGPFAFITFVAAVLILTYLIVMFSVLAQVQLRSTQVLNSWGSQRQSLLFKKFLRSTRSIKIYIGSFYFVDHGMVLNMLKFISESTVNLIVVN</sequence>
<keyword evidence="3" id="KW-1185">Reference proteome</keyword>
<gene>
    <name evidence="2" type="ORF">AFUS01_LOCUS23822</name>
</gene>
<protein>
    <submittedName>
        <fullName evidence="2">Uncharacterized protein</fullName>
    </submittedName>
</protein>
<reference evidence="2" key="1">
    <citation type="submission" date="2021-06" db="EMBL/GenBank/DDBJ databases">
        <authorList>
            <person name="Hodson N. C."/>
            <person name="Mongue J. A."/>
            <person name="Jaron S. K."/>
        </authorList>
    </citation>
    <scope>NUCLEOTIDE SEQUENCE</scope>
</reference>
<name>A0A8J2KE53_9HEXA</name>
<keyword evidence="1" id="KW-0472">Membrane</keyword>
<evidence type="ECO:0000256" key="1">
    <source>
        <dbReference type="SAM" id="Phobius"/>
    </source>
</evidence>
<dbReference type="Proteomes" id="UP000708208">
    <property type="component" value="Unassembled WGS sequence"/>
</dbReference>
<feature type="transmembrane region" description="Helical" evidence="1">
    <location>
        <begin position="56"/>
        <end position="83"/>
    </location>
</feature>
<keyword evidence="1" id="KW-0812">Transmembrane</keyword>
<keyword evidence="1" id="KW-1133">Transmembrane helix</keyword>
<evidence type="ECO:0000313" key="2">
    <source>
        <dbReference type="EMBL" id="CAG7785180.1"/>
    </source>
</evidence>
<organism evidence="2 3">
    <name type="scientific">Allacma fusca</name>
    <dbReference type="NCBI Taxonomy" id="39272"/>
    <lineage>
        <taxon>Eukaryota</taxon>
        <taxon>Metazoa</taxon>
        <taxon>Ecdysozoa</taxon>
        <taxon>Arthropoda</taxon>
        <taxon>Hexapoda</taxon>
        <taxon>Collembola</taxon>
        <taxon>Symphypleona</taxon>
        <taxon>Sminthuridae</taxon>
        <taxon>Allacma</taxon>
    </lineage>
</organism>
<proteinExistence type="predicted"/>
<accession>A0A8J2KE53</accession>
<feature type="transmembrane region" description="Helical" evidence="1">
    <location>
        <begin position="89"/>
        <end position="112"/>
    </location>
</feature>
<dbReference type="EMBL" id="CAJVCH010290912">
    <property type="protein sequence ID" value="CAG7785180.1"/>
    <property type="molecule type" value="Genomic_DNA"/>
</dbReference>
<evidence type="ECO:0000313" key="3">
    <source>
        <dbReference type="Proteomes" id="UP000708208"/>
    </source>
</evidence>
<comment type="caution">
    <text evidence="2">The sequence shown here is derived from an EMBL/GenBank/DDBJ whole genome shotgun (WGS) entry which is preliminary data.</text>
</comment>
<dbReference type="AlphaFoldDB" id="A0A8J2KE53"/>